<dbReference type="NCBIfam" id="TIGR03599">
    <property type="entry name" value="YloV"/>
    <property type="match status" value="1"/>
</dbReference>
<dbReference type="AlphaFoldDB" id="D6ZEU4"/>
<evidence type="ECO:0000313" key="3">
    <source>
        <dbReference type="EMBL" id="ADG97468.1"/>
    </source>
</evidence>
<dbReference type="PANTHER" id="PTHR33434">
    <property type="entry name" value="DEGV DOMAIN-CONTAINING PROTEIN DR_1986-RELATED"/>
    <property type="match status" value="1"/>
</dbReference>
<dbReference type="RefSeq" id="WP_013137924.1">
    <property type="nucleotide sequence ID" value="NC_014168.1"/>
</dbReference>
<dbReference type="SMART" id="SM01121">
    <property type="entry name" value="Dak1_2"/>
    <property type="match status" value="1"/>
</dbReference>
<organism evidence="3 4">
    <name type="scientific">Segniliparus rotundus (strain ATCC BAA-972 / CDC 1076 / CIP 108378 / DSM 44985 / JCM 13578)</name>
    <dbReference type="NCBI Taxonomy" id="640132"/>
    <lineage>
        <taxon>Bacteria</taxon>
        <taxon>Bacillati</taxon>
        <taxon>Actinomycetota</taxon>
        <taxon>Actinomycetes</taxon>
        <taxon>Mycobacteriales</taxon>
        <taxon>Segniliparaceae</taxon>
        <taxon>Segniliparus</taxon>
    </lineage>
</organism>
<reference evidence="3 4" key="1">
    <citation type="journal article" date="2010" name="Stand. Genomic Sci.">
        <title>Complete genome sequence of Segniliparus rotundus type strain (CDC 1076).</title>
        <authorList>
            <person name="Sikorski J."/>
            <person name="Lapidus A."/>
            <person name="Copeland A."/>
            <person name="Misra M."/>
            <person name="Glavina Del Rio T."/>
            <person name="Nolan M."/>
            <person name="Lucas S."/>
            <person name="Chen F."/>
            <person name="Tice H."/>
            <person name="Cheng J.F."/>
            <person name="Jando M."/>
            <person name="Schneider S."/>
            <person name="Bruce D."/>
            <person name="Goodwin L."/>
            <person name="Pitluck S."/>
            <person name="Liolios K."/>
            <person name="Mikhailova N."/>
            <person name="Pati A."/>
            <person name="Ivanova N."/>
            <person name="Mavromatis K."/>
            <person name="Chen A."/>
            <person name="Palaniappan K."/>
            <person name="Chertkov O."/>
            <person name="Land M."/>
            <person name="Hauser L."/>
            <person name="Chang Y.J."/>
            <person name="Jeffries C.D."/>
            <person name="Brettin T."/>
            <person name="Detter J.C."/>
            <person name="Han C."/>
            <person name="Rohde M."/>
            <person name="Goker M."/>
            <person name="Bristow J."/>
            <person name="Eisen J.A."/>
            <person name="Markowitz V."/>
            <person name="Hugenholtz P."/>
            <person name="Kyrpides N.C."/>
            <person name="Klenk H.P."/>
        </authorList>
    </citation>
    <scope>NUCLEOTIDE SEQUENCE [LARGE SCALE GENOMIC DNA]</scope>
    <source>
        <strain evidence="4">ATCC BAA-972 / CDC 1076 / CIP 108378 / DSM 44985 / JCM 13578</strain>
    </source>
</reference>
<protein>
    <submittedName>
        <fullName evidence="3">Dak phosphatase</fullName>
    </submittedName>
</protein>
<dbReference type="InterPro" id="IPR033470">
    <property type="entry name" value="FakA-like_C"/>
</dbReference>
<dbReference type="SUPFAM" id="SSF101473">
    <property type="entry name" value="DhaL-like"/>
    <property type="match status" value="1"/>
</dbReference>
<sequence length="567" mass="58051">MGALNPGGGHGDAVVIDRWARIATERLAHAQPQIDAVNVFPVADHDTGKNMLATMRAGLVALSEFHQRGPWTPAAVAAALLQGVLDGARGNSGIILTQFWRAFAQTLADRALDAAGYADALARSVVLVQEAVAEPAEGTAWSVLRASAERAHELVAEGAQELAAVLGPVTQAAVLAVARTPEQLPVLAEAKVVDAGGLGLLCVLDALAEAVDEGAHERAAGHEAPAARASAPDLFFPPSLLQRAAPSLGGARPEPAAPAPGSDAHQHEPAQQRHEVELELLDLDEEALAELRARLTALGDSVVLAGDGFRLKAHVHTADAGAAVLAGIQAGRVVAVRITNLPQPQPQPQATRAVLALAAGEGIAALFRDAGAHVLEAGAEVSAARLAEAATELGAHEVFVLPNGALAGPELIRAASRIRAAGRGVRFLPCASPVQGLAAIAVHDPGQAAGDDEYTMASAAAGARWAKLVVAQEEAFTWAGKCAAGDCLGVVGEEVVLVSADKARAGAELVDLMLASGGELVTVLVGQLGDESVTDGMVEHMRKRHPGIELVVFDGGQPDEVVQVGVE</sequence>
<dbReference type="SMART" id="SM01120">
    <property type="entry name" value="Dak2"/>
    <property type="match status" value="1"/>
</dbReference>
<dbReference type="InterPro" id="IPR050270">
    <property type="entry name" value="DegV_domain_contain"/>
</dbReference>
<evidence type="ECO:0000259" key="2">
    <source>
        <dbReference type="PROSITE" id="PS51480"/>
    </source>
</evidence>
<dbReference type="KEGG" id="srt:Srot_0995"/>
<accession>D6ZEU4</accession>
<dbReference type="GO" id="GO:0004371">
    <property type="term" value="F:glycerone kinase activity"/>
    <property type="evidence" value="ECO:0007669"/>
    <property type="project" value="InterPro"/>
</dbReference>
<dbReference type="Pfam" id="PF02734">
    <property type="entry name" value="Dak2"/>
    <property type="match status" value="1"/>
</dbReference>
<dbReference type="Pfam" id="PF13684">
    <property type="entry name" value="FakA-like_C"/>
    <property type="match status" value="1"/>
</dbReference>
<dbReference type="Gene3D" id="1.25.40.340">
    <property type="match status" value="1"/>
</dbReference>
<evidence type="ECO:0000256" key="1">
    <source>
        <dbReference type="SAM" id="MobiDB-lite"/>
    </source>
</evidence>
<dbReference type="InterPro" id="IPR048394">
    <property type="entry name" value="FakA-like_M"/>
</dbReference>
<dbReference type="Pfam" id="PF21645">
    <property type="entry name" value="FakA-like_M"/>
    <property type="match status" value="1"/>
</dbReference>
<dbReference type="STRING" id="640132.Srot_0995"/>
<gene>
    <name evidence="3" type="ordered locus">Srot_0995</name>
</gene>
<evidence type="ECO:0000313" key="4">
    <source>
        <dbReference type="Proteomes" id="UP000002247"/>
    </source>
</evidence>
<dbReference type="OrthoDB" id="9760324at2"/>
<feature type="domain" description="DhaL" evidence="2">
    <location>
        <begin position="14"/>
        <end position="209"/>
    </location>
</feature>
<name>D6ZEU4_SEGRD</name>
<dbReference type="PANTHER" id="PTHR33434:SF4">
    <property type="entry name" value="PHOSPHATASE PROTEIN"/>
    <property type="match status" value="1"/>
</dbReference>
<dbReference type="HOGENOM" id="CLU_017496_0_1_11"/>
<dbReference type="InterPro" id="IPR004007">
    <property type="entry name" value="DhaL_dom"/>
</dbReference>
<dbReference type="EMBL" id="CP001958">
    <property type="protein sequence ID" value="ADG97468.1"/>
    <property type="molecule type" value="Genomic_DNA"/>
</dbReference>
<dbReference type="eggNOG" id="COG1461">
    <property type="taxonomic scope" value="Bacteria"/>
</dbReference>
<feature type="region of interest" description="Disordered" evidence="1">
    <location>
        <begin position="246"/>
        <end position="273"/>
    </location>
</feature>
<dbReference type="PROSITE" id="PS51480">
    <property type="entry name" value="DHAL"/>
    <property type="match status" value="1"/>
</dbReference>
<dbReference type="InterPro" id="IPR019986">
    <property type="entry name" value="YloV-like"/>
</dbReference>
<dbReference type="InterPro" id="IPR036117">
    <property type="entry name" value="DhaL_dom_sf"/>
</dbReference>
<proteinExistence type="predicted"/>
<feature type="compositionally biased region" description="Basic and acidic residues" evidence="1">
    <location>
        <begin position="264"/>
        <end position="273"/>
    </location>
</feature>
<dbReference type="GO" id="GO:0006071">
    <property type="term" value="P:glycerol metabolic process"/>
    <property type="evidence" value="ECO:0007669"/>
    <property type="project" value="InterPro"/>
</dbReference>
<dbReference type="Proteomes" id="UP000002247">
    <property type="component" value="Chromosome"/>
</dbReference>
<keyword evidence="4" id="KW-1185">Reference proteome</keyword>